<name>A0A9D5WY59_9BACT</name>
<evidence type="ECO:0000313" key="1">
    <source>
        <dbReference type="EMBL" id="MBF1446032.1"/>
    </source>
</evidence>
<sequence length="397" mass="46072">MKIILITYVTPTPDNFKAASALSFHLCKYRPENAELEIYSFNANNVSENVVQHIGKELNANIHIVPTNKYINYLFKTHTVFLKNFLPYPFNYYNSLSLEIVEEINNKRPDAIWINGDFMLKVLKQFDGYKKVLTMPDCVCLYYNRLLKDDWCKQSWLKTLGNRIQAAKNKQLERNYPTKNTIYHLVGEADKQYLLNINKGLDAHFIRHPHYNYTDKKQISFSKPKIKILIAGQYNLYTFTAFNEVFPELCNYKEIVNDYSITFLGKGWDFAVKKLQAAGYETNQISFVDVYLDEIIKYDIQLTPISVGTGTKGKVLDALANGLLVIGTPYAMENIAVENNKSCVIYRNTTQLMSVLKEIPHQRSRYEAIAIEGRKCVLTEHNREKISKELFRLFSRV</sequence>
<proteinExistence type="predicted"/>
<evidence type="ECO:0000313" key="2">
    <source>
        <dbReference type="Proteomes" id="UP000787419"/>
    </source>
</evidence>
<dbReference type="SUPFAM" id="SSF53756">
    <property type="entry name" value="UDP-Glycosyltransferase/glycogen phosphorylase"/>
    <property type="match status" value="1"/>
</dbReference>
<dbReference type="RefSeq" id="WP_278488989.1">
    <property type="nucleotide sequence ID" value="NZ_JABZTM010000008.1"/>
</dbReference>
<organism evidence="1 2">
    <name type="scientific">Prevotella nigrescens</name>
    <dbReference type="NCBI Taxonomy" id="28133"/>
    <lineage>
        <taxon>Bacteria</taxon>
        <taxon>Pseudomonadati</taxon>
        <taxon>Bacteroidota</taxon>
        <taxon>Bacteroidia</taxon>
        <taxon>Bacteroidales</taxon>
        <taxon>Prevotellaceae</taxon>
        <taxon>Prevotella</taxon>
    </lineage>
</organism>
<accession>A0A9D5WY59</accession>
<reference evidence="1" key="1">
    <citation type="submission" date="2020-04" db="EMBL/GenBank/DDBJ databases">
        <title>Deep metagenomics examines the oral microbiome during advanced dental caries in children, revealing novel taxa and co-occurrences with host molecules.</title>
        <authorList>
            <person name="Baker J.L."/>
            <person name="Morton J.T."/>
            <person name="Dinis M."/>
            <person name="Alvarez R."/>
            <person name="Tran N.C."/>
            <person name="Knight R."/>
            <person name="Edlund A."/>
        </authorList>
    </citation>
    <scope>NUCLEOTIDE SEQUENCE</scope>
    <source>
        <strain evidence="1">JCVI_32_bin.50</strain>
    </source>
</reference>
<comment type="caution">
    <text evidence="1">The sequence shown here is derived from an EMBL/GenBank/DDBJ whole genome shotgun (WGS) entry which is preliminary data.</text>
</comment>
<dbReference type="EMBL" id="JABZTM010000008">
    <property type="protein sequence ID" value="MBF1446032.1"/>
    <property type="molecule type" value="Genomic_DNA"/>
</dbReference>
<dbReference type="Proteomes" id="UP000787419">
    <property type="component" value="Unassembled WGS sequence"/>
</dbReference>
<protein>
    <submittedName>
        <fullName evidence="1">Glycosyltransferase family 1 protein</fullName>
    </submittedName>
</protein>
<dbReference type="AlphaFoldDB" id="A0A9D5WY59"/>
<gene>
    <name evidence="1" type="ORF">HXN55_01405</name>
</gene>